<feature type="chain" id="PRO_5047317265" description="SusD/RagB family nutrient-binding outer membrane lipoprotein" evidence="2">
    <location>
        <begin position="25"/>
        <end position="505"/>
    </location>
</feature>
<comment type="caution">
    <text evidence="3">The sequence shown here is derived from an EMBL/GenBank/DDBJ whole genome shotgun (WGS) entry which is preliminary data.</text>
</comment>
<evidence type="ECO:0000256" key="2">
    <source>
        <dbReference type="SAM" id="SignalP"/>
    </source>
</evidence>
<evidence type="ECO:0000256" key="1">
    <source>
        <dbReference type="SAM" id="MobiDB-lite"/>
    </source>
</evidence>
<dbReference type="Pfam" id="PF12771">
    <property type="entry name" value="SusD-like_2"/>
    <property type="match status" value="1"/>
</dbReference>
<reference evidence="3 4" key="1">
    <citation type="submission" date="2021-04" db="EMBL/GenBank/DDBJ databases">
        <authorList>
            <person name="Rodrigo-Torres L."/>
            <person name="Arahal R. D."/>
            <person name="Lucena T."/>
        </authorList>
    </citation>
    <scope>NUCLEOTIDE SEQUENCE [LARGE SCALE GENOMIC DNA]</scope>
    <source>
        <strain evidence="3 4">CECT 9623</strain>
    </source>
</reference>
<sequence>MKMKYILKLTFCLFAALNITSCSDFLDVNNNPNAPVSENLSLGAKLSAALVSSVVQETGQLNQIGAFWGGYWGTTSEGINNFIDLKTYNGPAIRHQRDGIPVWETGYANLLYYQLIREEATAEGALFYSGVAKIMQGWHFMHLVDVYNNLPFDDALQGTVHPTPRYEEGRVVYEKSINLITEGIEDIKNAPAGTEAGADDVMFTGNKTRWVKFGNTVKLRALLRQSEVGDQGYITAEIGKIQAEGSGYLGAGASALVQPGYLTTAGKLNPFWENYYRTVQNVSTANHQDIRPTAFLINTYKQRNDPRLATLYVAVGTDYKGVLFGNPNAEPEYERANTSAFKGPNENGNAPAGLFKSATQASVLMGSFESLFLQAEAAQRGWITGSAKSLYESAIQESFKYLEVNTGAFAAYNAQPLVNFDNATNKIERIIEQKWLALNSISSLEAWSDYRRLGIPALPNSLDAPSPASFPLRFMYPESERQTNNEEASRHGSDDVTQAKVWWDK</sequence>
<gene>
    <name evidence="3" type="ORF">DYBT9623_00818</name>
</gene>
<evidence type="ECO:0008006" key="5">
    <source>
        <dbReference type="Google" id="ProtNLM"/>
    </source>
</evidence>
<dbReference type="InterPro" id="IPR011990">
    <property type="entry name" value="TPR-like_helical_dom_sf"/>
</dbReference>
<dbReference type="InterPro" id="IPR041662">
    <property type="entry name" value="SusD-like_2"/>
</dbReference>
<organism evidence="3 4">
    <name type="scientific">Dyadobacter linearis</name>
    <dbReference type="NCBI Taxonomy" id="2823330"/>
    <lineage>
        <taxon>Bacteria</taxon>
        <taxon>Pseudomonadati</taxon>
        <taxon>Bacteroidota</taxon>
        <taxon>Cytophagia</taxon>
        <taxon>Cytophagales</taxon>
        <taxon>Spirosomataceae</taxon>
        <taxon>Dyadobacter</taxon>
    </lineage>
</organism>
<proteinExistence type="predicted"/>
<evidence type="ECO:0000313" key="4">
    <source>
        <dbReference type="Proteomes" id="UP000679725"/>
    </source>
</evidence>
<feature type="region of interest" description="Disordered" evidence="1">
    <location>
        <begin position="480"/>
        <end position="505"/>
    </location>
</feature>
<feature type="signal peptide" evidence="2">
    <location>
        <begin position="1"/>
        <end position="24"/>
    </location>
</feature>
<dbReference type="SUPFAM" id="SSF48452">
    <property type="entry name" value="TPR-like"/>
    <property type="match status" value="1"/>
</dbReference>
<accession>A0ABN7R6S9</accession>
<protein>
    <recommendedName>
        <fullName evidence="5">SusD/RagB family nutrient-binding outer membrane lipoprotein</fullName>
    </recommendedName>
</protein>
<keyword evidence="4" id="KW-1185">Reference proteome</keyword>
<feature type="compositionally biased region" description="Basic and acidic residues" evidence="1">
    <location>
        <begin position="480"/>
        <end position="494"/>
    </location>
</feature>
<dbReference type="Gene3D" id="1.25.40.390">
    <property type="match status" value="1"/>
</dbReference>
<name>A0ABN7R6S9_9BACT</name>
<dbReference type="EMBL" id="CAJRAU010000001">
    <property type="protein sequence ID" value="CAG5068090.1"/>
    <property type="molecule type" value="Genomic_DNA"/>
</dbReference>
<dbReference type="Proteomes" id="UP000679725">
    <property type="component" value="Unassembled WGS sequence"/>
</dbReference>
<evidence type="ECO:0000313" key="3">
    <source>
        <dbReference type="EMBL" id="CAG5068090.1"/>
    </source>
</evidence>
<keyword evidence="2" id="KW-0732">Signal</keyword>